<dbReference type="InterPro" id="IPR003141">
    <property type="entry name" value="Pol/His_phosphatase_N"/>
</dbReference>
<dbReference type="NCBIfam" id="NF005596">
    <property type="entry name" value="PRK07328.1"/>
    <property type="match status" value="1"/>
</dbReference>
<evidence type="ECO:0000256" key="4">
    <source>
        <dbReference type="ARBA" id="ARBA00022605"/>
    </source>
</evidence>
<protein>
    <recommendedName>
        <fullName evidence="3 8">Histidinol-phosphatase</fullName>
        <shortName evidence="8">HolPase</shortName>
        <ecNumber evidence="3 8">3.1.3.15</ecNumber>
    </recommendedName>
</protein>
<proteinExistence type="inferred from homology"/>
<dbReference type="InterPro" id="IPR010140">
    <property type="entry name" value="Histidinol_P_phosphatase_HisJ"/>
</dbReference>
<gene>
    <name evidence="10" type="ORF">GCM10011578_005490</name>
</gene>
<evidence type="ECO:0000313" key="10">
    <source>
        <dbReference type="EMBL" id="GGM88801.1"/>
    </source>
</evidence>
<evidence type="ECO:0000259" key="9">
    <source>
        <dbReference type="SMART" id="SM00481"/>
    </source>
</evidence>
<keyword evidence="6 8" id="KW-0368">Histidine biosynthesis</keyword>
<dbReference type="PANTHER" id="PTHR21039">
    <property type="entry name" value="HISTIDINOL PHOSPHATASE-RELATED"/>
    <property type="match status" value="1"/>
</dbReference>
<evidence type="ECO:0000313" key="11">
    <source>
        <dbReference type="Proteomes" id="UP000653411"/>
    </source>
</evidence>
<dbReference type="InterPro" id="IPR016195">
    <property type="entry name" value="Pol/histidinol_Pase-like"/>
</dbReference>
<comment type="pathway">
    <text evidence="1 8">Amino-acid biosynthesis; L-histidine biosynthesis; L-histidine from 5-phospho-alpha-D-ribose 1-diphosphate: step 8/9.</text>
</comment>
<sequence length="268" mass="30782">MIFDLHTHHRRCGHARGELRDYVEAALAAGLDTLGFSDHSPFFAQEADHHKPWVAMARSEFGAYLAEAARLREEYRGRIRLLIGVESDFFPEHARLYAQTYAGLDLDYIIGSVHVVGDTDIFHLDRWADVTEESLLAEKERYCDLVAASARSGMFDILGHIDALRGNYPRLDEIETPAEERMIEAIAESGVVVEVNTSGDTKRCGGWYPSDRLLRRLREHDIPLTFGSDAHDPERVGDRFQEVRRRLRALGYREWHVFERRQPRPIPL</sequence>
<dbReference type="EC" id="3.1.3.15" evidence="3 8"/>
<comment type="catalytic activity">
    <reaction evidence="7 8">
        <text>L-histidinol phosphate + H2O = L-histidinol + phosphate</text>
        <dbReference type="Rhea" id="RHEA:14465"/>
        <dbReference type="ChEBI" id="CHEBI:15377"/>
        <dbReference type="ChEBI" id="CHEBI:43474"/>
        <dbReference type="ChEBI" id="CHEBI:57699"/>
        <dbReference type="ChEBI" id="CHEBI:57980"/>
        <dbReference type="EC" id="3.1.3.15"/>
    </reaction>
</comment>
<dbReference type="GO" id="GO:0000105">
    <property type="term" value="P:L-histidine biosynthetic process"/>
    <property type="evidence" value="ECO:0007669"/>
    <property type="project" value="UniProtKB-UniRule"/>
</dbReference>
<reference evidence="10" key="1">
    <citation type="journal article" date="2014" name="Int. J. Syst. Evol. Microbiol.">
        <title>Complete genome sequence of Corynebacterium casei LMG S-19264T (=DSM 44701T), isolated from a smear-ripened cheese.</title>
        <authorList>
            <consortium name="US DOE Joint Genome Institute (JGI-PGF)"/>
            <person name="Walter F."/>
            <person name="Albersmeier A."/>
            <person name="Kalinowski J."/>
            <person name="Ruckert C."/>
        </authorList>
    </citation>
    <scope>NUCLEOTIDE SEQUENCE</scope>
    <source>
        <strain evidence="10">CGMCC 4.7110</strain>
    </source>
</reference>
<dbReference type="Gene3D" id="3.20.20.140">
    <property type="entry name" value="Metal-dependent hydrolases"/>
    <property type="match status" value="1"/>
</dbReference>
<keyword evidence="5 8" id="KW-0378">Hydrolase</keyword>
<feature type="domain" description="Polymerase/histidinol phosphatase N-terminal" evidence="9">
    <location>
        <begin position="3"/>
        <end position="91"/>
    </location>
</feature>
<dbReference type="CDD" id="cd12110">
    <property type="entry name" value="PHP_HisPPase_Hisj_like"/>
    <property type="match status" value="1"/>
</dbReference>
<evidence type="ECO:0000256" key="7">
    <source>
        <dbReference type="ARBA" id="ARBA00049158"/>
    </source>
</evidence>
<evidence type="ECO:0000256" key="8">
    <source>
        <dbReference type="RuleBase" id="RU366003"/>
    </source>
</evidence>
<reference evidence="10" key="2">
    <citation type="submission" date="2020-09" db="EMBL/GenBank/DDBJ databases">
        <authorList>
            <person name="Sun Q."/>
            <person name="Zhou Y."/>
        </authorList>
    </citation>
    <scope>NUCLEOTIDE SEQUENCE</scope>
    <source>
        <strain evidence="10">CGMCC 4.7110</strain>
    </source>
</reference>
<dbReference type="Pfam" id="PF02811">
    <property type="entry name" value="PHP"/>
    <property type="match status" value="1"/>
</dbReference>
<organism evidence="10 11">
    <name type="scientific">Streptomyces fuscichromogenes</name>
    <dbReference type="NCBI Taxonomy" id="1324013"/>
    <lineage>
        <taxon>Bacteria</taxon>
        <taxon>Bacillati</taxon>
        <taxon>Actinomycetota</taxon>
        <taxon>Actinomycetes</taxon>
        <taxon>Kitasatosporales</taxon>
        <taxon>Streptomycetaceae</taxon>
        <taxon>Streptomyces</taxon>
    </lineage>
</organism>
<dbReference type="EMBL" id="BMML01000001">
    <property type="protein sequence ID" value="GGM88801.1"/>
    <property type="molecule type" value="Genomic_DNA"/>
</dbReference>
<dbReference type="Proteomes" id="UP000653411">
    <property type="component" value="Unassembled WGS sequence"/>
</dbReference>
<dbReference type="GO" id="GO:0005737">
    <property type="term" value="C:cytoplasm"/>
    <property type="evidence" value="ECO:0007669"/>
    <property type="project" value="TreeGrafter"/>
</dbReference>
<evidence type="ECO:0000256" key="1">
    <source>
        <dbReference type="ARBA" id="ARBA00004970"/>
    </source>
</evidence>
<keyword evidence="4 8" id="KW-0028">Amino-acid biosynthesis</keyword>
<evidence type="ECO:0000256" key="6">
    <source>
        <dbReference type="ARBA" id="ARBA00023102"/>
    </source>
</evidence>
<keyword evidence="11" id="KW-1185">Reference proteome</keyword>
<name>A0A917UGG1_9ACTN</name>
<dbReference type="AlphaFoldDB" id="A0A917UGG1"/>
<evidence type="ECO:0000256" key="5">
    <source>
        <dbReference type="ARBA" id="ARBA00022801"/>
    </source>
</evidence>
<dbReference type="InterPro" id="IPR004013">
    <property type="entry name" value="PHP_dom"/>
</dbReference>
<evidence type="ECO:0000256" key="2">
    <source>
        <dbReference type="ARBA" id="ARBA00009152"/>
    </source>
</evidence>
<comment type="similarity">
    <text evidence="2 8">Belongs to the PHP hydrolase family. HisK subfamily.</text>
</comment>
<dbReference type="SMART" id="SM00481">
    <property type="entry name" value="POLIIIAc"/>
    <property type="match status" value="1"/>
</dbReference>
<dbReference type="NCBIfam" id="TIGR01856">
    <property type="entry name" value="hisJ_fam"/>
    <property type="match status" value="1"/>
</dbReference>
<evidence type="ECO:0000256" key="3">
    <source>
        <dbReference type="ARBA" id="ARBA00013085"/>
    </source>
</evidence>
<dbReference type="PANTHER" id="PTHR21039:SF0">
    <property type="entry name" value="HISTIDINOL-PHOSPHATASE"/>
    <property type="match status" value="1"/>
</dbReference>
<comment type="caution">
    <text evidence="10">The sequence shown here is derived from an EMBL/GenBank/DDBJ whole genome shotgun (WGS) entry which is preliminary data.</text>
</comment>
<accession>A0A917UGG1</accession>
<dbReference type="RefSeq" id="WP_189260880.1">
    <property type="nucleotide sequence ID" value="NZ_BMML01000001.1"/>
</dbReference>
<dbReference type="GO" id="GO:0004401">
    <property type="term" value="F:histidinol-phosphatase activity"/>
    <property type="evidence" value="ECO:0007669"/>
    <property type="project" value="UniProtKB-UniRule"/>
</dbReference>
<dbReference type="SUPFAM" id="SSF89550">
    <property type="entry name" value="PHP domain-like"/>
    <property type="match status" value="1"/>
</dbReference>